<feature type="region of interest" description="Disordered" evidence="1">
    <location>
        <begin position="1"/>
        <end position="141"/>
    </location>
</feature>
<proteinExistence type="predicted"/>
<feature type="region of interest" description="Disordered" evidence="1">
    <location>
        <begin position="161"/>
        <end position="213"/>
    </location>
</feature>
<gene>
    <name evidence="2" type="ORF">AUEXF2481DRAFT_30114</name>
</gene>
<evidence type="ECO:0000313" key="2">
    <source>
        <dbReference type="EMBL" id="KEQ94749.1"/>
    </source>
</evidence>
<name>A0A074YFC3_AURSE</name>
<reference evidence="2 3" key="1">
    <citation type="journal article" date="2014" name="BMC Genomics">
        <title>Genome sequencing of four Aureobasidium pullulans varieties: biotechnological potential, stress tolerance, and description of new species.</title>
        <authorList>
            <person name="Gostin Ar C."/>
            <person name="Ohm R.A."/>
            <person name="Kogej T."/>
            <person name="Sonjak S."/>
            <person name="Turk M."/>
            <person name="Zajc J."/>
            <person name="Zalar P."/>
            <person name="Grube M."/>
            <person name="Sun H."/>
            <person name="Han J."/>
            <person name="Sharma A."/>
            <person name="Chiniquy J."/>
            <person name="Ngan C.Y."/>
            <person name="Lipzen A."/>
            <person name="Barry K."/>
            <person name="Grigoriev I.V."/>
            <person name="Gunde-Cimerman N."/>
        </authorList>
    </citation>
    <scope>NUCLEOTIDE SEQUENCE [LARGE SCALE GENOMIC DNA]</scope>
    <source>
        <strain evidence="2 3">EXF-2481</strain>
    </source>
</reference>
<dbReference type="AlphaFoldDB" id="A0A074YFC3"/>
<dbReference type="EMBL" id="KL584761">
    <property type="protein sequence ID" value="KEQ94749.1"/>
    <property type="molecule type" value="Genomic_DNA"/>
</dbReference>
<keyword evidence="3" id="KW-1185">Reference proteome</keyword>
<dbReference type="InParanoid" id="A0A074YFC3"/>
<sequence>MSSPNQYNLSDPTSVYHISQTSRNDPKNPRHAALSSAFPEQFFAKKTSSISPPIPTSPTTSPTTQKPTMEQSRQEALEEMYPVQHFGKRSTSPSTTSTEKQLHRSPSVYSTSSTLTATSAFSTTSTATTIAAPPAPKDTPIDLFDYQVAGYLSMPISHKDQPYRKHSASASSTSSSSSLWTRAKGKLQRKPSSNASEDEDEKMTKTEKKQQREREYAALGLDEKVKFGAKGGMNIVG</sequence>
<dbReference type="OrthoDB" id="3932997at2759"/>
<feature type="compositionally biased region" description="Polar residues" evidence="1">
    <location>
        <begin position="89"/>
        <end position="99"/>
    </location>
</feature>
<feature type="compositionally biased region" description="Polar residues" evidence="1">
    <location>
        <begin position="1"/>
        <end position="23"/>
    </location>
</feature>
<evidence type="ECO:0000256" key="1">
    <source>
        <dbReference type="SAM" id="MobiDB-lite"/>
    </source>
</evidence>
<dbReference type="Proteomes" id="UP000030641">
    <property type="component" value="Unassembled WGS sequence"/>
</dbReference>
<feature type="compositionally biased region" description="Low complexity" evidence="1">
    <location>
        <begin position="47"/>
        <end position="64"/>
    </location>
</feature>
<dbReference type="GeneID" id="25364115"/>
<dbReference type="RefSeq" id="XP_013343145.1">
    <property type="nucleotide sequence ID" value="XM_013487691.1"/>
</dbReference>
<organism evidence="2 3">
    <name type="scientific">Aureobasidium subglaciale (strain EXF-2481)</name>
    <name type="common">Aureobasidium pullulans var. subglaciale</name>
    <dbReference type="NCBI Taxonomy" id="1043005"/>
    <lineage>
        <taxon>Eukaryota</taxon>
        <taxon>Fungi</taxon>
        <taxon>Dikarya</taxon>
        <taxon>Ascomycota</taxon>
        <taxon>Pezizomycotina</taxon>
        <taxon>Dothideomycetes</taxon>
        <taxon>Dothideomycetidae</taxon>
        <taxon>Dothideales</taxon>
        <taxon>Saccotheciaceae</taxon>
        <taxon>Aureobasidium</taxon>
    </lineage>
</organism>
<accession>A0A074YFC3</accession>
<evidence type="ECO:0000313" key="3">
    <source>
        <dbReference type="Proteomes" id="UP000030641"/>
    </source>
</evidence>
<feature type="compositionally biased region" description="Low complexity" evidence="1">
    <location>
        <begin position="110"/>
        <end position="132"/>
    </location>
</feature>
<feature type="compositionally biased region" description="Basic and acidic residues" evidence="1">
    <location>
        <begin position="202"/>
        <end position="213"/>
    </location>
</feature>
<protein>
    <submittedName>
        <fullName evidence="2">Uncharacterized protein</fullName>
    </submittedName>
</protein>
<dbReference type="HOGENOM" id="CLU_1170464_0_0_1"/>
<feature type="compositionally biased region" description="Low complexity" evidence="1">
    <location>
        <begin position="168"/>
        <end position="178"/>
    </location>
</feature>